<dbReference type="EMBL" id="LAZR01011572">
    <property type="protein sequence ID" value="KKM60998.1"/>
    <property type="molecule type" value="Genomic_DNA"/>
</dbReference>
<proteinExistence type="predicted"/>
<sequence length="79" mass="8631">MSHFVNGQRYGPGTITVKQSLGQSFLRSEETLIQQEANLFSTKATIIGPRGPTGAYTTKQVAPETFDHSFVNAEIAEKT</sequence>
<protein>
    <submittedName>
        <fullName evidence="1">Uncharacterized protein</fullName>
    </submittedName>
</protein>
<gene>
    <name evidence="1" type="ORF">LCGC14_1536200</name>
</gene>
<dbReference type="AlphaFoldDB" id="A0A0F9IUI4"/>
<organism evidence="1">
    <name type="scientific">marine sediment metagenome</name>
    <dbReference type="NCBI Taxonomy" id="412755"/>
    <lineage>
        <taxon>unclassified sequences</taxon>
        <taxon>metagenomes</taxon>
        <taxon>ecological metagenomes</taxon>
    </lineage>
</organism>
<evidence type="ECO:0000313" key="1">
    <source>
        <dbReference type="EMBL" id="KKM60998.1"/>
    </source>
</evidence>
<comment type="caution">
    <text evidence="1">The sequence shown here is derived from an EMBL/GenBank/DDBJ whole genome shotgun (WGS) entry which is preliminary data.</text>
</comment>
<accession>A0A0F9IUI4</accession>
<name>A0A0F9IUI4_9ZZZZ</name>
<reference evidence="1" key="1">
    <citation type="journal article" date="2015" name="Nature">
        <title>Complex archaea that bridge the gap between prokaryotes and eukaryotes.</title>
        <authorList>
            <person name="Spang A."/>
            <person name="Saw J.H."/>
            <person name="Jorgensen S.L."/>
            <person name="Zaremba-Niedzwiedzka K."/>
            <person name="Martijn J."/>
            <person name="Lind A.E."/>
            <person name="van Eijk R."/>
            <person name="Schleper C."/>
            <person name="Guy L."/>
            <person name="Ettema T.J."/>
        </authorList>
    </citation>
    <scope>NUCLEOTIDE SEQUENCE</scope>
</reference>